<protein>
    <recommendedName>
        <fullName evidence="5">N-acetylmuramoyl-L-alanine amidase domain-containing protein</fullName>
    </recommendedName>
</protein>
<evidence type="ECO:0008006" key="5">
    <source>
        <dbReference type="Google" id="ProtNLM"/>
    </source>
</evidence>
<evidence type="ECO:0000256" key="1">
    <source>
        <dbReference type="SAM" id="MobiDB-lite"/>
    </source>
</evidence>
<dbReference type="OrthoDB" id="10690803at2759"/>
<feature type="signal peptide" evidence="2">
    <location>
        <begin position="1"/>
        <end position="19"/>
    </location>
</feature>
<keyword evidence="2" id="KW-0732">Signal</keyword>
<name>A0A1Y1XM76_9FUNG</name>
<reference evidence="3 4" key="2">
    <citation type="submission" date="2016-08" db="EMBL/GenBank/DDBJ databases">
        <title>Pervasive Adenine N6-methylation of Active Genes in Fungi.</title>
        <authorList>
            <consortium name="DOE Joint Genome Institute"/>
            <person name="Mondo S.J."/>
            <person name="Dannebaum R.O."/>
            <person name="Kuo R.C."/>
            <person name="Labutti K."/>
            <person name="Haridas S."/>
            <person name="Kuo A."/>
            <person name="Salamov A."/>
            <person name="Ahrendt S.R."/>
            <person name="Lipzen A."/>
            <person name="Sullivan W."/>
            <person name="Andreopoulos W.B."/>
            <person name="Clum A."/>
            <person name="Lindquist E."/>
            <person name="Daum C."/>
            <person name="Ramamoorthy G.K."/>
            <person name="Gryganskyi A."/>
            <person name="Culley D."/>
            <person name="Magnuson J.K."/>
            <person name="James T.Y."/>
            <person name="O'Malley M.A."/>
            <person name="Stajich J.E."/>
            <person name="Spatafora J.W."/>
            <person name="Visel A."/>
            <person name="Grigoriev I.V."/>
        </authorList>
    </citation>
    <scope>NUCLEOTIDE SEQUENCE [LARGE SCALE GENOMIC DNA]</scope>
    <source>
        <strain evidence="3 4">S4</strain>
    </source>
</reference>
<dbReference type="Proteomes" id="UP000193944">
    <property type="component" value="Unassembled WGS sequence"/>
</dbReference>
<dbReference type="EMBL" id="MCFG01000019">
    <property type="protein sequence ID" value="ORX86616.1"/>
    <property type="molecule type" value="Genomic_DNA"/>
</dbReference>
<evidence type="ECO:0000256" key="2">
    <source>
        <dbReference type="SAM" id="SignalP"/>
    </source>
</evidence>
<organism evidence="3 4">
    <name type="scientific">Anaeromyces robustus</name>
    <dbReference type="NCBI Taxonomy" id="1754192"/>
    <lineage>
        <taxon>Eukaryota</taxon>
        <taxon>Fungi</taxon>
        <taxon>Fungi incertae sedis</taxon>
        <taxon>Chytridiomycota</taxon>
        <taxon>Chytridiomycota incertae sedis</taxon>
        <taxon>Neocallimastigomycetes</taxon>
        <taxon>Neocallimastigales</taxon>
        <taxon>Neocallimastigaceae</taxon>
        <taxon>Anaeromyces</taxon>
    </lineage>
</organism>
<accession>A0A1Y1XM76</accession>
<keyword evidence="4" id="KW-1185">Reference proteome</keyword>
<comment type="caution">
    <text evidence="3">The sequence shown here is derived from an EMBL/GenBank/DDBJ whole genome shotgun (WGS) entry which is preliminary data.</text>
</comment>
<feature type="chain" id="PRO_5013050531" description="N-acetylmuramoyl-L-alanine amidase domain-containing protein" evidence="2">
    <location>
        <begin position="20"/>
        <end position="1388"/>
    </location>
</feature>
<evidence type="ECO:0000313" key="4">
    <source>
        <dbReference type="Proteomes" id="UP000193944"/>
    </source>
</evidence>
<feature type="compositionally biased region" description="Acidic residues" evidence="1">
    <location>
        <begin position="756"/>
        <end position="768"/>
    </location>
</feature>
<proteinExistence type="predicted"/>
<evidence type="ECO:0000313" key="3">
    <source>
        <dbReference type="EMBL" id="ORX86616.1"/>
    </source>
</evidence>
<feature type="region of interest" description="Disordered" evidence="1">
    <location>
        <begin position="750"/>
        <end position="771"/>
    </location>
</feature>
<reference evidence="3 4" key="1">
    <citation type="submission" date="2016-08" db="EMBL/GenBank/DDBJ databases">
        <title>A Parts List for Fungal Cellulosomes Revealed by Comparative Genomics.</title>
        <authorList>
            <consortium name="DOE Joint Genome Institute"/>
            <person name="Haitjema C.H."/>
            <person name="Gilmore S.P."/>
            <person name="Henske J.K."/>
            <person name="Solomon K.V."/>
            <person name="De Groot R."/>
            <person name="Kuo A."/>
            <person name="Mondo S.J."/>
            <person name="Salamov A.A."/>
            <person name="Labutti K."/>
            <person name="Zhao Z."/>
            <person name="Chiniquy J."/>
            <person name="Barry K."/>
            <person name="Brewer H.M."/>
            <person name="Purvine S.O."/>
            <person name="Wright A.T."/>
            <person name="Boxma B."/>
            <person name="Van Alen T."/>
            <person name="Hackstein J.H."/>
            <person name="Baker S.E."/>
            <person name="Grigoriev I.V."/>
            <person name="O'Malley M.A."/>
        </authorList>
    </citation>
    <scope>NUCLEOTIDE SEQUENCE [LARGE SCALE GENOMIC DNA]</scope>
    <source>
        <strain evidence="3 4">S4</strain>
    </source>
</reference>
<gene>
    <name evidence="3" type="ORF">BCR32DRAFT_301258</name>
</gene>
<sequence length="1388" mass="158019">MEFINYLLIVLILIESVVASGHNHLAEQLALVTLAAGNNKGQIARDENNEFIKIRIDSDLDIKADITQIIPELRDCNKSSGECDKKFNKIYKLAKTIVNDKKSIIEQRDINGNLISKSYDAFNPYIPLFDSSPSDSTENDRIKGKLSEYNFKVYPNFKYQVATKQRKVRDQNGNEHTINVPVYKNIDKVTSALLDKAKKYYKNNSRKDDYSNTISSINDLDSLFNDLLPNNRNNILNLDDKDKEFIKEFKKDINDNNNEDAKKVGEIITKLTQNCLNNGCPDIDAINVTFNFVKIPANQDGNDPITYHVFTKSGGKNGITLSKNIPDINYADSININQFKGIQEVFRAEQNNNNLIQKSMYNHRFINSYKNIYYNNKGYNKENLNNGNRGQLGIDIIGSWGITLSKFGNTDQYPPDNNGYRVPISGTDPSNIVYNENEAQSKIIRTQICGHNELDLSDPNNINQENPIKNVICDYINPSLIKLSGDANEKNIPMSVKEQYLVNGTYKIPKFISFETMGEYFMRERIEKRVNNNNDNNYITNEEINDYSTLAVCRQIEELFAVDKDGLSESVINDSDHQGEYKKIDNANKNLYNLLSSHESEISVGDIGLLSKCEIPSLKKRAGGACTFRSPSVPKNDDIDSNISNVKNLLESGSGKSFIFKDSEIKDSFSKINDIMDKINKYKNNLSSDTKIDIINNLSNILTTYKDILHSQEVIENDSSKNIILSKELNHLTERLKLLYSDYIETYDKENQNSENNDENNNSDDINSDEINSEHSITPSIFLDTTNTNAESIFNEEKILKSLNKIDMVTKQSSNNFDFAAGAGIDENLNVNCDFDTLVNNIDNFDINNVEGLNTLLEEYNNINSIDENNKYDELHGKNTYNKKIIRKLKNALLKKLKEAVNAGKLETHNISRISNEKVDSNVEITQNDINDFKINSLSIIYKGSQIEFISTINYSTNFIKYFTNDMKKQIANLPKDSLPKDKYNSIKAFYNLVSEQGNKLMKYDSPENKDVEILHFTELLHNYNDLYAFSVTLNKYTMEGNNSNTIVNYYMSENLESRLNYHINNMMKENINNFINEYNKKYPNNKVFKNNKLIGNDSVTSESEKFKWGTKSTVEINVKSLSSILTNPKDSISSSFNEIISKTDGKNELHDVKRAYSYKNNLHKYKSPIATNSANSDEMVEMNDLLSFSDTKENIESYNEISYRVLTEYLSTMSEYDPNITIGNAKNNAKGELIISSIYKGATSVSDILTKTNNKINSLHGSKKLNDQDKVKINRAVENLTNGQLEIKLKIVKAIGKEHSDTINSAISDYESNVKSTRSLSNNGVTKSNDNLSSIRSTSNTKFSANLMKNINNKMKSNTNKLLKRINKLIPLLELPKYTFLFKNYFV</sequence>